<evidence type="ECO:0000313" key="2">
    <source>
        <dbReference type="Proteomes" id="UP001159363"/>
    </source>
</evidence>
<gene>
    <name evidence="1" type="ORF">PR048_029247</name>
</gene>
<organism evidence="1 2">
    <name type="scientific">Dryococelus australis</name>
    <dbReference type="NCBI Taxonomy" id="614101"/>
    <lineage>
        <taxon>Eukaryota</taxon>
        <taxon>Metazoa</taxon>
        <taxon>Ecdysozoa</taxon>
        <taxon>Arthropoda</taxon>
        <taxon>Hexapoda</taxon>
        <taxon>Insecta</taxon>
        <taxon>Pterygota</taxon>
        <taxon>Neoptera</taxon>
        <taxon>Polyneoptera</taxon>
        <taxon>Phasmatodea</taxon>
        <taxon>Verophasmatodea</taxon>
        <taxon>Anareolatae</taxon>
        <taxon>Phasmatidae</taxon>
        <taxon>Eurycanthinae</taxon>
        <taxon>Dryococelus</taxon>
    </lineage>
</organism>
<reference evidence="1 2" key="1">
    <citation type="submission" date="2023-02" db="EMBL/GenBank/DDBJ databases">
        <title>LHISI_Scaffold_Assembly.</title>
        <authorList>
            <person name="Stuart O.P."/>
            <person name="Cleave R."/>
            <person name="Magrath M.J.L."/>
            <person name="Mikheyev A.S."/>
        </authorList>
    </citation>
    <scope>NUCLEOTIDE SEQUENCE [LARGE SCALE GENOMIC DNA]</scope>
    <source>
        <strain evidence="1">Daus_M_001</strain>
        <tissue evidence="1">Leg muscle</tissue>
    </source>
</reference>
<keyword evidence="2" id="KW-1185">Reference proteome</keyword>
<comment type="caution">
    <text evidence="1">The sequence shown here is derived from an EMBL/GenBank/DDBJ whole genome shotgun (WGS) entry which is preliminary data.</text>
</comment>
<dbReference type="EMBL" id="JARBHB010000013">
    <property type="protein sequence ID" value="KAJ8870230.1"/>
    <property type="molecule type" value="Genomic_DNA"/>
</dbReference>
<protein>
    <submittedName>
        <fullName evidence="1">Uncharacterized protein</fullName>
    </submittedName>
</protein>
<dbReference type="Proteomes" id="UP001159363">
    <property type="component" value="Chromosome 12"/>
</dbReference>
<accession>A0ABQ9GCV7</accession>
<sequence length="77" mass="8755">MRSGDVCRTSRSRALLDLRQTGQQLEGQLTNLQLTYGANFRMKKKWQAMIGSILFCKGAQNTVSEWLKVYLSKGLMV</sequence>
<proteinExistence type="predicted"/>
<name>A0ABQ9GCV7_9NEOP</name>
<evidence type="ECO:0000313" key="1">
    <source>
        <dbReference type="EMBL" id="KAJ8870230.1"/>
    </source>
</evidence>